<name>A0A6A5KDP4_9PLEO</name>
<feature type="chain" id="PRO_5025343400" description="Ubiquitin 3 binding protein But2 C-terminal domain-containing protein" evidence="1">
    <location>
        <begin position="20"/>
        <end position="242"/>
    </location>
</feature>
<gene>
    <name evidence="2" type="ORF">BDW02DRAFT_580341</name>
</gene>
<reference evidence="2" key="1">
    <citation type="submission" date="2020-01" db="EMBL/GenBank/DDBJ databases">
        <authorList>
            <consortium name="DOE Joint Genome Institute"/>
            <person name="Haridas S."/>
            <person name="Albert R."/>
            <person name="Binder M."/>
            <person name="Bloem J."/>
            <person name="Labutti K."/>
            <person name="Salamov A."/>
            <person name="Andreopoulos B."/>
            <person name="Baker S.E."/>
            <person name="Barry K."/>
            <person name="Bills G."/>
            <person name="Bluhm B.H."/>
            <person name="Cannon C."/>
            <person name="Castanera R."/>
            <person name="Culley D.E."/>
            <person name="Daum C."/>
            <person name="Ezra D."/>
            <person name="Gonzalez J.B."/>
            <person name="Henrissat B."/>
            <person name="Kuo A."/>
            <person name="Liang C."/>
            <person name="Lipzen A."/>
            <person name="Lutzoni F."/>
            <person name="Magnuson J."/>
            <person name="Mondo S."/>
            <person name="Nolan M."/>
            <person name="Ohm R."/>
            <person name="Pangilinan J."/>
            <person name="Park H.-J."/>
            <person name="Ramirez L."/>
            <person name="Alfaro M."/>
            <person name="Sun H."/>
            <person name="Tritt A."/>
            <person name="Yoshinaga Y."/>
            <person name="Zwiers L.-H."/>
            <person name="Turgeon B.G."/>
            <person name="Goodwin S.B."/>
            <person name="Spatafora J.W."/>
            <person name="Crous P.W."/>
            <person name="Grigoriev I.V."/>
        </authorList>
    </citation>
    <scope>NUCLEOTIDE SEQUENCE</scope>
    <source>
        <strain evidence="2">P77</strain>
    </source>
</reference>
<evidence type="ECO:0000313" key="3">
    <source>
        <dbReference type="Proteomes" id="UP000800040"/>
    </source>
</evidence>
<keyword evidence="3" id="KW-1185">Reference proteome</keyword>
<protein>
    <recommendedName>
        <fullName evidence="4">Ubiquitin 3 binding protein But2 C-terminal domain-containing protein</fullName>
    </recommendedName>
</protein>
<evidence type="ECO:0000256" key="1">
    <source>
        <dbReference type="SAM" id="SignalP"/>
    </source>
</evidence>
<dbReference type="EMBL" id="ML975317">
    <property type="protein sequence ID" value="KAF1833517.1"/>
    <property type="molecule type" value="Genomic_DNA"/>
</dbReference>
<keyword evidence="1" id="KW-0732">Signal</keyword>
<organism evidence="2 3">
    <name type="scientific">Decorospora gaudefroyi</name>
    <dbReference type="NCBI Taxonomy" id="184978"/>
    <lineage>
        <taxon>Eukaryota</taxon>
        <taxon>Fungi</taxon>
        <taxon>Dikarya</taxon>
        <taxon>Ascomycota</taxon>
        <taxon>Pezizomycotina</taxon>
        <taxon>Dothideomycetes</taxon>
        <taxon>Pleosporomycetidae</taxon>
        <taxon>Pleosporales</taxon>
        <taxon>Pleosporineae</taxon>
        <taxon>Pleosporaceae</taxon>
        <taxon>Decorospora</taxon>
    </lineage>
</organism>
<evidence type="ECO:0000313" key="2">
    <source>
        <dbReference type="EMBL" id="KAF1833517.1"/>
    </source>
</evidence>
<dbReference type="Proteomes" id="UP000800040">
    <property type="component" value="Unassembled WGS sequence"/>
</dbReference>
<proteinExistence type="predicted"/>
<dbReference type="AlphaFoldDB" id="A0A6A5KDP4"/>
<accession>A0A6A5KDP4</accession>
<sequence length="242" mass="26878">MLTTHLSILTALLLRPTLSAPYPPSNTTLPPNLTICNSTNLSLCPNNLTTPNLSPPENICRTIYPTTLSILNSRYPNYADTRLHSTTQFFMLRRQTSRPTSPGEIETRIQFHGLPTSSSNTSCRLEFVLPQEKLERIAGPNPSFAVYRVDALPQGVAATWDSARGYREHGVWFGAVNGELEALRRTRQGVGVAAVNQTACNETMAFHMGMLYDSLVEPNFWSFANVAPPAWPVQGWRIVWGC</sequence>
<dbReference type="OrthoDB" id="3772810at2759"/>
<evidence type="ECO:0008006" key="4">
    <source>
        <dbReference type="Google" id="ProtNLM"/>
    </source>
</evidence>
<feature type="signal peptide" evidence="1">
    <location>
        <begin position="1"/>
        <end position="19"/>
    </location>
</feature>